<dbReference type="PANTHER" id="PTHR13315">
    <property type="entry name" value="METALLO PHOSPHOESTERASE RELATED"/>
    <property type="match status" value="1"/>
</dbReference>
<dbReference type="Pfam" id="PF00149">
    <property type="entry name" value="Metallophos"/>
    <property type="match status" value="1"/>
</dbReference>
<dbReference type="EMBL" id="JASPKY010000783">
    <property type="protein sequence ID" value="KAK9685351.1"/>
    <property type="molecule type" value="Genomic_DNA"/>
</dbReference>
<sequence length="352" mass="40877">MRLISGRLKRKNVILTLALICVLFYTEFFIYHINTRKWVQLKCANPISCTRILLAADPQIIGKKNEVIHSITPLSIWDSDRYLRVTYQRVFSYIKPDVVIFLGDLFDEGSISTQDEFNGYVERLLDIFMVNKLPAEYIWLPGDNDIGGEGVDFVTAQKVAKFNKAFPQSDRVQTENIIFYRLNKMAHYIPEVTDNNDISNEDFIRVGLSHIPILTNYATFPEKVVKEIAPHLLFTAHEHKSKIVHCSPQNMSQREFITDPKVSKKYQYTLSSDDIYEFLIPTCSYRMGTNNIGYGYAIIEDKEVQYTVLWSPTRFPTLLIYGFILGIILPLILIAFCCKLWRIYMPLMRFCT</sequence>
<protein>
    <submittedName>
        <fullName evidence="7">Calcineurin-like phosphoesterase</fullName>
    </submittedName>
</protein>
<evidence type="ECO:0000256" key="2">
    <source>
        <dbReference type="ARBA" id="ARBA00022692"/>
    </source>
</evidence>
<comment type="subcellular location">
    <subcellularLocation>
        <location evidence="1">Membrane</location>
        <topology evidence="1">Multi-pass membrane protein</topology>
    </subcellularLocation>
</comment>
<gene>
    <name evidence="7" type="ORF">QE152_g38104</name>
</gene>
<evidence type="ECO:0000256" key="5">
    <source>
        <dbReference type="SAM" id="Phobius"/>
    </source>
</evidence>
<dbReference type="InterPro" id="IPR029052">
    <property type="entry name" value="Metallo-depent_PP-like"/>
</dbReference>
<evidence type="ECO:0000313" key="8">
    <source>
        <dbReference type="Proteomes" id="UP001458880"/>
    </source>
</evidence>
<dbReference type="PANTHER" id="PTHR13315:SF4">
    <property type="entry name" value="METALLOPHOSPHOESTERASE, ISOFORM E"/>
    <property type="match status" value="1"/>
</dbReference>
<evidence type="ECO:0000256" key="3">
    <source>
        <dbReference type="ARBA" id="ARBA00022989"/>
    </source>
</evidence>
<dbReference type="Gene3D" id="3.60.21.10">
    <property type="match status" value="1"/>
</dbReference>
<keyword evidence="4 5" id="KW-0472">Membrane</keyword>
<keyword evidence="8" id="KW-1185">Reference proteome</keyword>
<reference evidence="7 8" key="1">
    <citation type="journal article" date="2024" name="BMC Genomics">
        <title>De novo assembly and annotation of Popillia japonica's genome with initial clues to its potential as an invasive pest.</title>
        <authorList>
            <person name="Cucini C."/>
            <person name="Boschi S."/>
            <person name="Funari R."/>
            <person name="Cardaioli E."/>
            <person name="Iannotti N."/>
            <person name="Marturano G."/>
            <person name="Paoli F."/>
            <person name="Bruttini M."/>
            <person name="Carapelli A."/>
            <person name="Frati F."/>
            <person name="Nardi F."/>
        </authorList>
    </citation>
    <scope>NUCLEOTIDE SEQUENCE [LARGE SCALE GENOMIC DNA]</scope>
    <source>
        <strain evidence="7">DMR45628</strain>
    </source>
</reference>
<proteinExistence type="predicted"/>
<feature type="domain" description="Calcineurin-like phosphoesterase" evidence="6">
    <location>
        <begin position="52"/>
        <end position="240"/>
    </location>
</feature>
<dbReference type="SUPFAM" id="SSF56300">
    <property type="entry name" value="Metallo-dependent phosphatases"/>
    <property type="match status" value="1"/>
</dbReference>
<dbReference type="InterPro" id="IPR004843">
    <property type="entry name" value="Calcineurin-like_PHP"/>
</dbReference>
<evidence type="ECO:0000256" key="4">
    <source>
        <dbReference type="ARBA" id="ARBA00023136"/>
    </source>
</evidence>
<dbReference type="Proteomes" id="UP001458880">
    <property type="component" value="Unassembled WGS sequence"/>
</dbReference>
<dbReference type="GO" id="GO:0005783">
    <property type="term" value="C:endoplasmic reticulum"/>
    <property type="evidence" value="ECO:0007669"/>
    <property type="project" value="TreeGrafter"/>
</dbReference>
<evidence type="ECO:0000256" key="1">
    <source>
        <dbReference type="ARBA" id="ARBA00004141"/>
    </source>
</evidence>
<feature type="transmembrane region" description="Helical" evidence="5">
    <location>
        <begin position="12"/>
        <end position="33"/>
    </location>
</feature>
<comment type="caution">
    <text evidence="7">The sequence shown here is derived from an EMBL/GenBank/DDBJ whole genome shotgun (WGS) entry which is preliminary data.</text>
</comment>
<dbReference type="AlphaFoldDB" id="A0AAW1I8B7"/>
<dbReference type="GO" id="GO:0016020">
    <property type="term" value="C:membrane"/>
    <property type="evidence" value="ECO:0007669"/>
    <property type="project" value="UniProtKB-SubCell"/>
</dbReference>
<dbReference type="GO" id="GO:0006506">
    <property type="term" value="P:GPI anchor biosynthetic process"/>
    <property type="evidence" value="ECO:0007669"/>
    <property type="project" value="InterPro"/>
</dbReference>
<accession>A0AAW1I8B7</accession>
<dbReference type="InterPro" id="IPR033308">
    <property type="entry name" value="PGAP5/Cdc1/Ted1"/>
</dbReference>
<keyword evidence="2 5" id="KW-0812">Transmembrane</keyword>
<evidence type="ECO:0000259" key="6">
    <source>
        <dbReference type="Pfam" id="PF00149"/>
    </source>
</evidence>
<keyword evidence="3 5" id="KW-1133">Transmembrane helix</keyword>
<feature type="transmembrane region" description="Helical" evidence="5">
    <location>
        <begin position="318"/>
        <end position="341"/>
    </location>
</feature>
<dbReference type="GO" id="GO:0016787">
    <property type="term" value="F:hydrolase activity"/>
    <property type="evidence" value="ECO:0007669"/>
    <property type="project" value="InterPro"/>
</dbReference>
<organism evidence="7 8">
    <name type="scientific">Popillia japonica</name>
    <name type="common">Japanese beetle</name>
    <dbReference type="NCBI Taxonomy" id="7064"/>
    <lineage>
        <taxon>Eukaryota</taxon>
        <taxon>Metazoa</taxon>
        <taxon>Ecdysozoa</taxon>
        <taxon>Arthropoda</taxon>
        <taxon>Hexapoda</taxon>
        <taxon>Insecta</taxon>
        <taxon>Pterygota</taxon>
        <taxon>Neoptera</taxon>
        <taxon>Endopterygota</taxon>
        <taxon>Coleoptera</taxon>
        <taxon>Polyphaga</taxon>
        <taxon>Scarabaeiformia</taxon>
        <taxon>Scarabaeidae</taxon>
        <taxon>Rutelinae</taxon>
        <taxon>Popillia</taxon>
    </lineage>
</organism>
<evidence type="ECO:0000313" key="7">
    <source>
        <dbReference type="EMBL" id="KAK9685351.1"/>
    </source>
</evidence>
<name>A0AAW1I8B7_POPJA</name>